<evidence type="ECO:0000256" key="1">
    <source>
        <dbReference type="SAM" id="MobiDB-lite"/>
    </source>
</evidence>
<dbReference type="InParanoid" id="A0A163JJP7"/>
<evidence type="ECO:0000313" key="3">
    <source>
        <dbReference type="Proteomes" id="UP000078561"/>
    </source>
</evidence>
<sequence>MSYLLDTTRPVDHLGEWFLLNYVFQQKFRGKGQKKPKKKVKPTAAPRSTTSTASFDWFLPPTYPISQQPLLFERQVSTPFSEPSSTSSSSTPSAWSSRARGKQPERRTPSLVQTW</sequence>
<name>A0A163JJP7_ABSGL</name>
<gene>
    <name evidence="2" type="primary">ABSGL_05456.1 scaffold 7164</name>
</gene>
<feature type="compositionally biased region" description="Basic residues" evidence="1">
    <location>
        <begin position="29"/>
        <end position="41"/>
    </location>
</feature>
<dbReference type="Proteomes" id="UP000078561">
    <property type="component" value="Unassembled WGS sequence"/>
</dbReference>
<evidence type="ECO:0000313" key="2">
    <source>
        <dbReference type="EMBL" id="SAL99802.1"/>
    </source>
</evidence>
<accession>A0A163JJP7</accession>
<reference evidence="2" key="1">
    <citation type="submission" date="2016-04" db="EMBL/GenBank/DDBJ databases">
        <authorList>
            <person name="Evans L.H."/>
            <person name="Alamgir A."/>
            <person name="Owens N."/>
            <person name="Weber N.D."/>
            <person name="Virtaneva K."/>
            <person name="Barbian K."/>
            <person name="Babar A."/>
            <person name="Rosenke K."/>
        </authorList>
    </citation>
    <scope>NUCLEOTIDE SEQUENCE [LARGE SCALE GENOMIC DNA]</scope>
    <source>
        <strain evidence="2">CBS 101.48</strain>
    </source>
</reference>
<feature type="region of interest" description="Disordered" evidence="1">
    <location>
        <begin position="29"/>
        <end position="55"/>
    </location>
</feature>
<feature type="compositionally biased region" description="Low complexity" evidence="1">
    <location>
        <begin position="77"/>
        <end position="97"/>
    </location>
</feature>
<proteinExistence type="predicted"/>
<keyword evidence="3" id="KW-1185">Reference proteome</keyword>
<dbReference type="EMBL" id="LT553028">
    <property type="protein sequence ID" value="SAL99802.1"/>
    <property type="molecule type" value="Genomic_DNA"/>
</dbReference>
<feature type="compositionally biased region" description="Low complexity" evidence="1">
    <location>
        <begin position="42"/>
        <end position="54"/>
    </location>
</feature>
<dbReference type="AlphaFoldDB" id="A0A163JJP7"/>
<feature type="region of interest" description="Disordered" evidence="1">
    <location>
        <begin position="74"/>
        <end position="115"/>
    </location>
</feature>
<organism evidence="2">
    <name type="scientific">Absidia glauca</name>
    <name type="common">Pin mould</name>
    <dbReference type="NCBI Taxonomy" id="4829"/>
    <lineage>
        <taxon>Eukaryota</taxon>
        <taxon>Fungi</taxon>
        <taxon>Fungi incertae sedis</taxon>
        <taxon>Mucoromycota</taxon>
        <taxon>Mucoromycotina</taxon>
        <taxon>Mucoromycetes</taxon>
        <taxon>Mucorales</taxon>
        <taxon>Cunninghamellaceae</taxon>
        <taxon>Absidia</taxon>
    </lineage>
</organism>
<protein>
    <submittedName>
        <fullName evidence="2">Uncharacterized protein</fullName>
    </submittedName>
</protein>